<dbReference type="EMBL" id="LNNH01000012">
    <property type="protein sequence ID" value="KWW21286.1"/>
    <property type="molecule type" value="Genomic_DNA"/>
</dbReference>
<dbReference type="PANTHER" id="PTHR34582:SF6">
    <property type="entry name" value="UPF0702 TRANSMEMBRANE PROTEIN YCAP"/>
    <property type="match status" value="1"/>
</dbReference>
<feature type="domain" description="YetF C-terminal" evidence="7">
    <location>
        <begin position="17"/>
        <end position="135"/>
    </location>
</feature>
<keyword evidence="5" id="KW-1133">Transmembrane helix</keyword>
<evidence type="ECO:0000256" key="4">
    <source>
        <dbReference type="ARBA" id="ARBA00022692"/>
    </source>
</evidence>
<evidence type="ECO:0000313" key="9">
    <source>
        <dbReference type="Proteomes" id="UP000064189"/>
    </source>
</evidence>
<gene>
    <name evidence="8" type="ORF">AS888_16975</name>
</gene>
<evidence type="ECO:0000256" key="6">
    <source>
        <dbReference type="ARBA" id="ARBA00023136"/>
    </source>
</evidence>
<evidence type="ECO:0000256" key="5">
    <source>
        <dbReference type="ARBA" id="ARBA00022989"/>
    </source>
</evidence>
<evidence type="ECO:0000256" key="1">
    <source>
        <dbReference type="ARBA" id="ARBA00004651"/>
    </source>
</evidence>
<evidence type="ECO:0000256" key="3">
    <source>
        <dbReference type="ARBA" id="ARBA00022475"/>
    </source>
</evidence>
<dbReference type="AlphaFoldDB" id="A0A125QSC6"/>
<keyword evidence="6" id="KW-0472">Membrane</keyword>
<evidence type="ECO:0000259" key="7">
    <source>
        <dbReference type="Pfam" id="PF04239"/>
    </source>
</evidence>
<dbReference type="InterPro" id="IPR023090">
    <property type="entry name" value="UPF0702_alpha/beta_dom_sf"/>
</dbReference>
<dbReference type="PANTHER" id="PTHR34582">
    <property type="entry name" value="UPF0702 TRANSMEMBRANE PROTEIN YCAP"/>
    <property type="match status" value="1"/>
</dbReference>
<keyword evidence="3" id="KW-1003">Cell membrane</keyword>
<dbReference type="Pfam" id="PF04239">
    <property type="entry name" value="DUF421"/>
    <property type="match status" value="1"/>
</dbReference>
<reference evidence="8 9" key="1">
    <citation type="submission" date="2015-11" db="EMBL/GenBank/DDBJ databases">
        <title>Genome Sequence of Bacillus simplex strain VanAntwerpen2.</title>
        <authorList>
            <person name="Couger M.B."/>
        </authorList>
    </citation>
    <scope>NUCLEOTIDE SEQUENCE [LARGE SCALE GENOMIC DNA]</scope>
    <source>
        <strain evidence="8 9">VanAntwerpen02</strain>
    </source>
</reference>
<comment type="caution">
    <text evidence="8">The sequence shown here is derived from an EMBL/GenBank/DDBJ whole genome shotgun (WGS) entry which is preliminary data.</text>
</comment>
<sequence length="135" mass="15427">MICHLPLGVFIEVCALKKDSMKKLLKGQPSLIIRNGEWDMKQMKNNHLDLEQVRTMLRKQGVFTLRKVRDLYLEPGGEISVKLHTETGSVTPDMLGLDSGDEPPSILVIEDGKIKEEELQSVKKSKEWLMKKLQK</sequence>
<organism evidence="8 9">
    <name type="scientific">Peribacillus simplex</name>
    <dbReference type="NCBI Taxonomy" id="1478"/>
    <lineage>
        <taxon>Bacteria</taxon>
        <taxon>Bacillati</taxon>
        <taxon>Bacillota</taxon>
        <taxon>Bacilli</taxon>
        <taxon>Bacillales</taxon>
        <taxon>Bacillaceae</taxon>
        <taxon>Peribacillus</taxon>
    </lineage>
</organism>
<keyword evidence="4" id="KW-0812">Transmembrane</keyword>
<keyword evidence="9" id="KW-1185">Reference proteome</keyword>
<name>A0A125QSC6_9BACI</name>
<protein>
    <recommendedName>
        <fullName evidence="7">YetF C-terminal domain-containing protein</fullName>
    </recommendedName>
</protein>
<comment type="subcellular location">
    <subcellularLocation>
        <location evidence="1">Cell membrane</location>
        <topology evidence="1">Multi-pass membrane protein</topology>
    </subcellularLocation>
</comment>
<dbReference type="Gene3D" id="3.30.240.20">
    <property type="entry name" value="bsu07140 like domains"/>
    <property type="match status" value="2"/>
</dbReference>
<dbReference type="GO" id="GO:0005886">
    <property type="term" value="C:plasma membrane"/>
    <property type="evidence" value="ECO:0007669"/>
    <property type="project" value="UniProtKB-SubCell"/>
</dbReference>
<comment type="similarity">
    <text evidence="2">Belongs to the UPF0702 family.</text>
</comment>
<evidence type="ECO:0000313" key="8">
    <source>
        <dbReference type="EMBL" id="KWW21286.1"/>
    </source>
</evidence>
<evidence type="ECO:0000256" key="2">
    <source>
        <dbReference type="ARBA" id="ARBA00006448"/>
    </source>
</evidence>
<proteinExistence type="inferred from homology"/>
<dbReference type="Proteomes" id="UP000064189">
    <property type="component" value="Unassembled WGS sequence"/>
</dbReference>
<accession>A0A125QSC6</accession>
<dbReference type="InterPro" id="IPR007353">
    <property type="entry name" value="DUF421"/>
</dbReference>